<gene>
    <name evidence="1" type="ORF">METZ01_LOCUS54174</name>
</gene>
<feature type="non-terminal residue" evidence="1">
    <location>
        <position position="61"/>
    </location>
</feature>
<accession>A0A381SB74</accession>
<dbReference type="AlphaFoldDB" id="A0A381SB74"/>
<sequence>MDTRLRATENQRVDVMGTLVGIDGLEIHHVSNDMEFIGYAVPSVHIPGHPSDIELLPAIIL</sequence>
<dbReference type="EMBL" id="UINC01002892">
    <property type="protein sequence ID" value="SVA01320.1"/>
    <property type="molecule type" value="Genomic_DNA"/>
</dbReference>
<protein>
    <submittedName>
        <fullName evidence="1">Uncharacterized protein</fullName>
    </submittedName>
</protein>
<name>A0A381SB74_9ZZZZ</name>
<reference evidence="1" key="1">
    <citation type="submission" date="2018-05" db="EMBL/GenBank/DDBJ databases">
        <authorList>
            <person name="Lanie J.A."/>
            <person name="Ng W.-L."/>
            <person name="Kazmierczak K.M."/>
            <person name="Andrzejewski T.M."/>
            <person name="Davidsen T.M."/>
            <person name="Wayne K.J."/>
            <person name="Tettelin H."/>
            <person name="Glass J.I."/>
            <person name="Rusch D."/>
            <person name="Podicherti R."/>
            <person name="Tsui H.-C.T."/>
            <person name="Winkler M.E."/>
        </authorList>
    </citation>
    <scope>NUCLEOTIDE SEQUENCE</scope>
</reference>
<proteinExistence type="predicted"/>
<organism evidence="1">
    <name type="scientific">marine metagenome</name>
    <dbReference type="NCBI Taxonomy" id="408172"/>
    <lineage>
        <taxon>unclassified sequences</taxon>
        <taxon>metagenomes</taxon>
        <taxon>ecological metagenomes</taxon>
    </lineage>
</organism>
<evidence type="ECO:0000313" key="1">
    <source>
        <dbReference type="EMBL" id="SVA01320.1"/>
    </source>
</evidence>